<feature type="region of interest" description="Disordered" evidence="1">
    <location>
        <begin position="91"/>
        <end position="188"/>
    </location>
</feature>
<accession>A0AA39JSE9</accession>
<feature type="compositionally biased region" description="Polar residues" evidence="1">
    <location>
        <begin position="102"/>
        <end position="118"/>
    </location>
</feature>
<gene>
    <name evidence="2" type="ORF">EV421DRAFT_1900609</name>
</gene>
<sequence length="207" mass="22170">MTTTFTYPPDAEDGRRKKTPIFFMDDIPASASKENPELFGSVSIGGQPSCREIYTHYKFTAQHSNLNSGTPNIFNAPRTSCHQWTSFFDGFCNDPEPETPALQPTNGGQPESPDTVSSNEEEPETPTHTAHHRNLDDDPPDNQSGRLNGPRDPGRPGGPGGPGGPSGLSGPNGPGGPGGPNNGLNEQDFLQEFMNLLHSVSTMLNNP</sequence>
<evidence type="ECO:0000256" key="1">
    <source>
        <dbReference type="SAM" id="MobiDB-lite"/>
    </source>
</evidence>
<dbReference type="AlphaFoldDB" id="A0AA39JSE9"/>
<organism evidence="2 3">
    <name type="scientific">Armillaria borealis</name>
    <dbReference type="NCBI Taxonomy" id="47425"/>
    <lineage>
        <taxon>Eukaryota</taxon>
        <taxon>Fungi</taxon>
        <taxon>Dikarya</taxon>
        <taxon>Basidiomycota</taxon>
        <taxon>Agaricomycotina</taxon>
        <taxon>Agaricomycetes</taxon>
        <taxon>Agaricomycetidae</taxon>
        <taxon>Agaricales</taxon>
        <taxon>Marasmiineae</taxon>
        <taxon>Physalacriaceae</taxon>
        <taxon>Armillaria</taxon>
    </lineage>
</organism>
<keyword evidence="3" id="KW-1185">Reference proteome</keyword>
<proteinExistence type="predicted"/>
<dbReference type="Proteomes" id="UP001175226">
    <property type="component" value="Unassembled WGS sequence"/>
</dbReference>
<feature type="compositionally biased region" description="Gly residues" evidence="1">
    <location>
        <begin position="155"/>
        <end position="181"/>
    </location>
</feature>
<name>A0AA39JSE9_9AGAR</name>
<protein>
    <submittedName>
        <fullName evidence="2">Uncharacterized protein</fullName>
    </submittedName>
</protein>
<evidence type="ECO:0000313" key="2">
    <source>
        <dbReference type="EMBL" id="KAK0447953.1"/>
    </source>
</evidence>
<dbReference type="EMBL" id="JAUEPT010000010">
    <property type="protein sequence ID" value="KAK0447953.1"/>
    <property type="molecule type" value="Genomic_DNA"/>
</dbReference>
<comment type="caution">
    <text evidence="2">The sequence shown here is derived from an EMBL/GenBank/DDBJ whole genome shotgun (WGS) entry which is preliminary data.</text>
</comment>
<reference evidence="2" key="1">
    <citation type="submission" date="2023-06" db="EMBL/GenBank/DDBJ databases">
        <authorList>
            <consortium name="Lawrence Berkeley National Laboratory"/>
            <person name="Ahrendt S."/>
            <person name="Sahu N."/>
            <person name="Indic B."/>
            <person name="Wong-Bajracharya J."/>
            <person name="Merenyi Z."/>
            <person name="Ke H.-M."/>
            <person name="Monk M."/>
            <person name="Kocsube S."/>
            <person name="Drula E."/>
            <person name="Lipzen A."/>
            <person name="Balint B."/>
            <person name="Henrissat B."/>
            <person name="Andreopoulos B."/>
            <person name="Martin F.M."/>
            <person name="Harder C.B."/>
            <person name="Rigling D."/>
            <person name="Ford K.L."/>
            <person name="Foster G.D."/>
            <person name="Pangilinan J."/>
            <person name="Papanicolaou A."/>
            <person name="Barry K."/>
            <person name="LaButti K."/>
            <person name="Viragh M."/>
            <person name="Koriabine M."/>
            <person name="Yan M."/>
            <person name="Riley R."/>
            <person name="Champramary S."/>
            <person name="Plett K.L."/>
            <person name="Tsai I.J."/>
            <person name="Slot J."/>
            <person name="Sipos G."/>
            <person name="Plett J."/>
            <person name="Nagy L.G."/>
            <person name="Grigoriev I.V."/>
        </authorList>
    </citation>
    <scope>NUCLEOTIDE SEQUENCE</scope>
    <source>
        <strain evidence="2">FPL87.14</strain>
    </source>
</reference>
<evidence type="ECO:0000313" key="3">
    <source>
        <dbReference type="Proteomes" id="UP001175226"/>
    </source>
</evidence>